<accession>A0A1I6EL81</accession>
<dbReference type="SUPFAM" id="SSF53649">
    <property type="entry name" value="Alkaline phosphatase-like"/>
    <property type="match status" value="1"/>
</dbReference>
<dbReference type="InterPro" id="IPR017850">
    <property type="entry name" value="Alkaline_phosphatase_core_sf"/>
</dbReference>
<keyword evidence="2" id="KW-0472">Membrane</keyword>
<organism evidence="4 5">
    <name type="scientific">Desulfoscipio geothermicus DSM 3669</name>
    <dbReference type="NCBI Taxonomy" id="1121426"/>
    <lineage>
        <taxon>Bacteria</taxon>
        <taxon>Bacillati</taxon>
        <taxon>Bacillota</taxon>
        <taxon>Clostridia</taxon>
        <taxon>Eubacteriales</taxon>
        <taxon>Desulfallaceae</taxon>
        <taxon>Desulfoscipio</taxon>
    </lineage>
</organism>
<evidence type="ECO:0000256" key="3">
    <source>
        <dbReference type="SAM" id="SignalP"/>
    </source>
</evidence>
<feature type="chain" id="PRO_5039587285" evidence="3">
    <location>
        <begin position="23"/>
        <end position="359"/>
    </location>
</feature>
<feature type="signal peptide" evidence="3">
    <location>
        <begin position="1"/>
        <end position="22"/>
    </location>
</feature>
<feature type="transmembrane region" description="Helical" evidence="2">
    <location>
        <begin position="328"/>
        <end position="346"/>
    </location>
</feature>
<dbReference type="Gene3D" id="3.40.720.10">
    <property type="entry name" value="Alkaline Phosphatase, subunit A"/>
    <property type="match status" value="1"/>
</dbReference>
<feature type="coiled-coil region" evidence="1">
    <location>
        <begin position="270"/>
        <end position="314"/>
    </location>
</feature>
<keyword evidence="5" id="KW-1185">Reference proteome</keyword>
<dbReference type="STRING" id="39060.SAMN05660706_1564"/>
<dbReference type="EMBL" id="FOYM01000056">
    <property type="protein sequence ID" value="SFR18311.1"/>
    <property type="molecule type" value="Genomic_DNA"/>
</dbReference>
<evidence type="ECO:0000256" key="1">
    <source>
        <dbReference type="SAM" id="Coils"/>
    </source>
</evidence>
<evidence type="ECO:0000313" key="4">
    <source>
        <dbReference type="EMBL" id="SFR18311.1"/>
    </source>
</evidence>
<keyword evidence="2" id="KW-1133">Transmembrane helix</keyword>
<evidence type="ECO:0000313" key="5">
    <source>
        <dbReference type="Proteomes" id="UP000199584"/>
    </source>
</evidence>
<proteinExistence type="predicted"/>
<keyword evidence="1" id="KW-0175">Coiled coil</keyword>
<keyword evidence="3" id="KW-0732">Signal</keyword>
<gene>
    <name evidence="4" type="ORF">SAMN05660706_1564</name>
</gene>
<keyword evidence="2" id="KW-0812">Transmembrane</keyword>
<evidence type="ECO:0000256" key="2">
    <source>
        <dbReference type="SAM" id="Phobius"/>
    </source>
</evidence>
<sequence length="359" mass="40287">MFKRHFLLILIFLMTCASSYGAAQAAAEKDSKNYIFLIFVEELKYSDLNGAALPNIKKIKDSGASYRHLTNTSSEPVDNVLAGLGKDKDVLYLPKILIDNGIRCLVVDGSGKLSQTLLNNNRIDVITESSDHLAMDKFLTQFADKSYQFVTIYLDDTSQPAPGQNSARFNQWSSADNQIGRLVNNLISTGRLTDSTLILAGGGEQSPLIIYGNKISVPAKYFHCQQNDIAPTICQIFGITPPNDLPGSILYECLQPISNDQLVNHLKTRIIDLQKECLVYTQEIAKTQKEQHIINLQKAEVEEERKKIARIISEKNQAVNHLIMQIKLLKFFGAVIILLMLAGYIVEYKILRKKFLMFP</sequence>
<reference evidence="5" key="1">
    <citation type="submission" date="2016-10" db="EMBL/GenBank/DDBJ databases">
        <authorList>
            <person name="Varghese N."/>
            <person name="Submissions S."/>
        </authorList>
    </citation>
    <scope>NUCLEOTIDE SEQUENCE [LARGE SCALE GENOMIC DNA]</scope>
    <source>
        <strain evidence="5">DSM 3669</strain>
    </source>
</reference>
<protein>
    <submittedName>
        <fullName evidence="4">Uncharacterized protein</fullName>
    </submittedName>
</protein>
<dbReference type="OrthoDB" id="1785054at2"/>
<dbReference type="RefSeq" id="WP_092487879.1">
    <property type="nucleotide sequence ID" value="NZ_FOYM01000056.1"/>
</dbReference>
<dbReference type="Proteomes" id="UP000199584">
    <property type="component" value="Unassembled WGS sequence"/>
</dbReference>
<name>A0A1I6EL81_9FIRM</name>
<dbReference type="AlphaFoldDB" id="A0A1I6EL81"/>